<feature type="binding site" evidence="7">
    <location>
        <position position="120"/>
    </location>
    <ligand>
        <name>Zn(2+)</name>
        <dbReference type="ChEBI" id="CHEBI:29105"/>
        <label>1</label>
    </ligand>
</feature>
<feature type="binding site" evidence="6">
    <location>
        <position position="327"/>
    </location>
    <ligand>
        <name>AMP</name>
        <dbReference type="ChEBI" id="CHEBI:456215"/>
    </ligand>
</feature>
<dbReference type="PANTHER" id="PTHR11347">
    <property type="entry name" value="CYCLIC NUCLEOTIDE PHOSPHODIESTERASE"/>
    <property type="match status" value="1"/>
</dbReference>
<accession>A0A0N4UFH0</accession>
<dbReference type="PROSITE" id="PS51845">
    <property type="entry name" value="PDEASE_I_2"/>
    <property type="match status" value="1"/>
</dbReference>
<dbReference type="SUPFAM" id="SSF109604">
    <property type="entry name" value="HD-domain/PDEase-like"/>
    <property type="match status" value="1"/>
</dbReference>
<keyword evidence="3 7" id="KW-0479">Metal-binding</keyword>
<dbReference type="GO" id="GO:0007165">
    <property type="term" value="P:signal transduction"/>
    <property type="evidence" value="ECO:0007669"/>
    <property type="project" value="InterPro"/>
</dbReference>
<dbReference type="PRINTS" id="PR00387">
    <property type="entry name" value="PDIESTERASE1"/>
</dbReference>
<organism evidence="10 12">
    <name type="scientific">Dracunculus medinensis</name>
    <name type="common">Guinea worm</name>
    <dbReference type="NCBI Taxonomy" id="318479"/>
    <lineage>
        <taxon>Eukaryota</taxon>
        <taxon>Metazoa</taxon>
        <taxon>Ecdysozoa</taxon>
        <taxon>Nematoda</taxon>
        <taxon>Chromadorea</taxon>
        <taxon>Rhabditida</taxon>
        <taxon>Spirurina</taxon>
        <taxon>Dracunculoidea</taxon>
        <taxon>Dracunculidae</taxon>
        <taxon>Dracunculus</taxon>
    </lineage>
</organism>
<feature type="binding site" evidence="7">
    <location>
        <position position="157"/>
    </location>
    <ligand>
        <name>Zn(2+)</name>
        <dbReference type="ChEBI" id="CHEBI:29105"/>
        <label>2</label>
    </ligand>
</feature>
<dbReference type="InterPro" id="IPR023174">
    <property type="entry name" value="PDEase_CS"/>
</dbReference>
<dbReference type="Proteomes" id="UP000274756">
    <property type="component" value="Unassembled WGS sequence"/>
</dbReference>
<evidence type="ECO:0000256" key="7">
    <source>
        <dbReference type="PIRSR" id="PIRSR623088-3"/>
    </source>
</evidence>
<feature type="binding site" evidence="7">
    <location>
        <position position="275"/>
    </location>
    <ligand>
        <name>Zn(2+)</name>
        <dbReference type="ChEBI" id="CHEBI:29105"/>
        <label>1</label>
    </ligand>
</feature>
<dbReference type="Pfam" id="PF00233">
    <property type="entry name" value="PDEase_I"/>
    <property type="match status" value="1"/>
</dbReference>
<evidence type="ECO:0000256" key="4">
    <source>
        <dbReference type="ARBA" id="ARBA00022801"/>
    </source>
</evidence>
<evidence type="ECO:0000313" key="12">
    <source>
        <dbReference type="WBParaSite" id="DME_0000618201-mRNA-1"/>
    </source>
</evidence>
<protein>
    <submittedName>
        <fullName evidence="12">3',5'-cyclic-nucleotide phosphodiesterase</fullName>
    </submittedName>
</protein>
<feature type="binding site" evidence="6">
    <location>
        <begin position="116"/>
        <end position="120"/>
    </location>
    <ligand>
        <name>AMP</name>
        <dbReference type="ChEBI" id="CHEBI:456215"/>
    </ligand>
</feature>
<dbReference type="InterPro" id="IPR036971">
    <property type="entry name" value="PDEase_catalytic_dom_sf"/>
</dbReference>
<keyword evidence="4" id="KW-0378">Hydrolase</keyword>
<comment type="cofactor">
    <cofactor evidence="1">
        <name>a divalent metal cation</name>
        <dbReference type="ChEBI" id="CHEBI:60240"/>
    </cofactor>
</comment>
<evidence type="ECO:0000313" key="11">
    <source>
        <dbReference type="Proteomes" id="UP000274756"/>
    </source>
</evidence>
<feature type="binding site" evidence="6">
    <location>
        <position position="275"/>
    </location>
    <ligand>
        <name>AMP</name>
        <dbReference type="ChEBI" id="CHEBI:456215"/>
    </ligand>
</feature>
<dbReference type="EMBL" id="UYYG01000013">
    <property type="protein sequence ID" value="VDN51106.1"/>
    <property type="molecule type" value="Genomic_DNA"/>
</dbReference>
<dbReference type="STRING" id="318479.A0A0N4UFH0"/>
<reference evidence="12" key="1">
    <citation type="submission" date="2016-04" db="UniProtKB">
        <authorList>
            <consortium name="WormBaseParasite"/>
        </authorList>
    </citation>
    <scope>IDENTIFICATION</scope>
</reference>
<evidence type="ECO:0000259" key="8">
    <source>
        <dbReference type="PROSITE" id="PS51845"/>
    </source>
</evidence>
<dbReference type="InterPro" id="IPR023088">
    <property type="entry name" value="PDEase"/>
</dbReference>
<gene>
    <name evidence="9" type="ORF">DME_LOCUS1079</name>
</gene>
<feature type="binding site" evidence="6">
    <location>
        <position position="157"/>
    </location>
    <ligand>
        <name>AMP</name>
        <dbReference type="ChEBI" id="CHEBI:456215"/>
    </ligand>
</feature>
<keyword evidence="11" id="KW-1185">Reference proteome</keyword>
<dbReference type="Gene3D" id="1.10.1300.10">
    <property type="entry name" value="3'5'-cyclic nucleotide phosphodiesterase, catalytic domain"/>
    <property type="match status" value="1"/>
</dbReference>
<evidence type="ECO:0000313" key="9">
    <source>
        <dbReference type="EMBL" id="VDN51106.1"/>
    </source>
</evidence>
<evidence type="ECO:0000256" key="2">
    <source>
        <dbReference type="ARBA" id="ARBA00007648"/>
    </source>
</evidence>
<evidence type="ECO:0000256" key="5">
    <source>
        <dbReference type="PIRSR" id="PIRSR623088-1"/>
    </source>
</evidence>
<feature type="active site" description="Proton donor" evidence="5">
    <location>
        <position position="116"/>
    </location>
</feature>
<sequence length="381" mass="44246">MLAMGCCDCLTHFALHHPNRQRKRSVVDAFKDKRYINFDGKRRISADVKNALADDHEWTFNVLHLERITENHALSQLGIKIFERWKVQETLRCSDDIIVRWFNTMEAHYHNVNPYHNATHAADVLQATSYFLDSPTVAKNVEDIHATAALIAASIHDLDHPGRGNAFLINTRQPLALIYNDQSVLENHHVALAFQLSLQPSNNVNIFARLTRDEFIALRQAVVDMVLATDMSRHFEYLTKFQQTVDTLQQLLKNCDEPRNSVSISICRMMIKCADIGNPTREWSLCYKWAMRIVEEYFDQTKEETEKGLPLTMALFDRNTCNVPLTQCGFIDMFARETFTSWSEFAQLPEILTQLEKNYERWKRQTIEWNPANNHNLLSET</sequence>
<evidence type="ECO:0000256" key="3">
    <source>
        <dbReference type="ARBA" id="ARBA00022723"/>
    </source>
</evidence>
<dbReference type="AlphaFoldDB" id="A0A0N4UFH0"/>
<evidence type="ECO:0000313" key="10">
    <source>
        <dbReference type="Proteomes" id="UP000038040"/>
    </source>
</evidence>
<dbReference type="InterPro" id="IPR003607">
    <property type="entry name" value="HD/PDEase_dom"/>
</dbReference>
<dbReference type="PROSITE" id="PS00126">
    <property type="entry name" value="PDEASE_I_1"/>
    <property type="match status" value="1"/>
</dbReference>
<name>A0A0N4UFH0_DRAME</name>
<dbReference type="OrthoDB" id="189220at2759"/>
<dbReference type="GO" id="GO:0004114">
    <property type="term" value="F:3',5'-cyclic-nucleotide phosphodiesterase activity"/>
    <property type="evidence" value="ECO:0007669"/>
    <property type="project" value="InterPro"/>
</dbReference>
<comment type="similarity">
    <text evidence="2">Belongs to the cyclic nucleotide phosphodiesterase family.</text>
</comment>
<evidence type="ECO:0000256" key="6">
    <source>
        <dbReference type="PIRSR" id="PIRSR623088-2"/>
    </source>
</evidence>
<feature type="binding site" evidence="7">
    <location>
        <position position="156"/>
    </location>
    <ligand>
        <name>Zn(2+)</name>
        <dbReference type="ChEBI" id="CHEBI:29105"/>
        <label>1</label>
    </ligand>
</feature>
<dbReference type="InterPro" id="IPR002073">
    <property type="entry name" value="PDEase_catalytic_dom"/>
</dbReference>
<feature type="domain" description="PDEase" evidence="8">
    <location>
        <begin position="40"/>
        <end position="369"/>
    </location>
</feature>
<dbReference type="GO" id="GO:0046872">
    <property type="term" value="F:metal ion binding"/>
    <property type="evidence" value="ECO:0007669"/>
    <property type="project" value="UniProtKB-KW"/>
</dbReference>
<dbReference type="Proteomes" id="UP000038040">
    <property type="component" value="Unplaced"/>
</dbReference>
<feature type="binding site" evidence="7">
    <location>
        <position position="157"/>
    </location>
    <ligand>
        <name>Zn(2+)</name>
        <dbReference type="ChEBI" id="CHEBI:29105"/>
        <label>1</label>
    </ligand>
</feature>
<evidence type="ECO:0000256" key="1">
    <source>
        <dbReference type="ARBA" id="ARBA00001968"/>
    </source>
</evidence>
<reference evidence="9 11" key="2">
    <citation type="submission" date="2018-11" db="EMBL/GenBank/DDBJ databases">
        <authorList>
            <consortium name="Pathogen Informatics"/>
        </authorList>
    </citation>
    <scope>NUCLEOTIDE SEQUENCE [LARGE SCALE GENOMIC DNA]</scope>
</reference>
<dbReference type="CDD" id="cd00077">
    <property type="entry name" value="HDc"/>
    <property type="match status" value="1"/>
</dbReference>
<proteinExistence type="inferred from homology"/>
<dbReference type="FunFam" id="1.10.1300.10:FF:000020">
    <property type="entry name" value="Phosphodiesterase"/>
    <property type="match status" value="1"/>
</dbReference>
<dbReference type="WBParaSite" id="DME_0000618201-mRNA-1">
    <property type="protein sequence ID" value="DME_0000618201-mRNA-1"/>
    <property type="gene ID" value="DME_0000618201"/>
</dbReference>